<keyword evidence="2" id="KW-0732">Signal</keyword>
<gene>
    <name evidence="3" type="ORF">QBC41DRAFT_305579</name>
</gene>
<name>A0AA40D7R0_9PEZI</name>
<evidence type="ECO:0000256" key="1">
    <source>
        <dbReference type="SAM" id="MobiDB-lite"/>
    </source>
</evidence>
<accession>A0AA40D7R0</accession>
<feature type="signal peptide" evidence="2">
    <location>
        <begin position="1"/>
        <end position="20"/>
    </location>
</feature>
<dbReference type="EMBL" id="JAULSY010000096">
    <property type="protein sequence ID" value="KAK0666037.1"/>
    <property type="molecule type" value="Genomic_DNA"/>
</dbReference>
<dbReference type="Gene3D" id="2.60.20.10">
    <property type="entry name" value="Crystallins"/>
    <property type="match status" value="1"/>
</dbReference>
<sequence>MFSLKNIVTLLALAVFSASAAPAADVSVAEAASEQPAIVARQAWASVYACQHVWWGLPCQGFSPYAGQCIGVPAGYNDRISSIRNNNKNNFHCVWYEHGGCTGRSYANQEDANLADGDGFFNDRISSMRCNYIGARVASNTTVESNNTTVPEASDLAAPSPKE</sequence>
<dbReference type="AlphaFoldDB" id="A0AA40D7R0"/>
<feature type="chain" id="PRO_5041289132" evidence="2">
    <location>
        <begin position="21"/>
        <end position="163"/>
    </location>
</feature>
<evidence type="ECO:0000313" key="4">
    <source>
        <dbReference type="Proteomes" id="UP001174997"/>
    </source>
</evidence>
<organism evidence="3 4">
    <name type="scientific">Cercophora samala</name>
    <dbReference type="NCBI Taxonomy" id="330535"/>
    <lineage>
        <taxon>Eukaryota</taxon>
        <taxon>Fungi</taxon>
        <taxon>Dikarya</taxon>
        <taxon>Ascomycota</taxon>
        <taxon>Pezizomycotina</taxon>
        <taxon>Sordariomycetes</taxon>
        <taxon>Sordariomycetidae</taxon>
        <taxon>Sordariales</taxon>
        <taxon>Lasiosphaeriaceae</taxon>
        <taxon>Cercophora</taxon>
    </lineage>
</organism>
<protein>
    <submittedName>
        <fullName evidence="3">Uncharacterized protein</fullName>
    </submittedName>
</protein>
<dbReference type="Proteomes" id="UP001174997">
    <property type="component" value="Unassembled WGS sequence"/>
</dbReference>
<reference evidence="3" key="1">
    <citation type="submission" date="2023-06" db="EMBL/GenBank/DDBJ databases">
        <title>Genome-scale phylogeny and comparative genomics of the fungal order Sordariales.</title>
        <authorList>
            <consortium name="Lawrence Berkeley National Laboratory"/>
            <person name="Hensen N."/>
            <person name="Bonometti L."/>
            <person name="Westerberg I."/>
            <person name="Brannstrom I.O."/>
            <person name="Guillou S."/>
            <person name="Cros-Aarteil S."/>
            <person name="Calhoun S."/>
            <person name="Haridas S."/>
            <person name="Kuo A."/>
            <person name="Mondo S."/>
            <person name="Pangilinan J."/>
            <person name="Riley R."/>
            <person name="Labutti K."/>
            <person name="Andreopoulos B."/>
            <person name="Lipzen A."/>
            <person name="Chen C."/>
            <person name="Yanf M."/>
            <person name="Daum C."/>
            <person name="Ng V."/>
            <person name="Clum A."/>
            <person name="Steindorff A."/>
            <person name="Ohm R."/>
            <person name="Martin F."/>
            <person name="Silar P."/>
            <person name="Natvig D."/>
            <person name="Lalanne C."/>
            <person name="Gautier V."/>
            <person name="Ament-Velasquez S.L."/>
            <person name="Kruys A."/>
            <person name="Hutchinson M.I."/>
            <person name="Powell A.J."/>
            <person name="Barry K."/>
            <person name="Miller A.N."/>
            <person name="Grigoriev I.V."/>
            <person name="Debuchy R."/>
            <person name="Gladieux P."/>
            <person name="Thoren M.H."/>
            <person name="Johannesson H."/>
        </authorList>
    </citation>
    <scope>NUCLEOTIDE SEQUENCE</scope>
    <source>
        <strain evidence="3">CBS 307.81</strain>
    </source>
</reference>
<evidence type="ECO:0000256" key="2">
    <source>
        <dbReference type="SAM" id="SignalP"/>
    </source>
</evidence>
<dbReference type="SUPFAM" id="SSF49695">
    <property type="entry name" value="gamma-Crystallin-like"/>
    <property type="match status" value="1"/>
</dbReference>
<proteinExistence type="predicted"/>
<dbReference type="InterPro" id="IPR011024">
    <property type="entry name" value="G_crystallin-like"/>
</dbReference>
<feature type="region of interest" description="Disordered" evidence="1">
    <location>
        <begin position="144"/>
        <end position="163"/>
    </location>
</feature>
<keyword evidence="4" id="KW-1185">Reference proteome</keyword>
<comment type="caution">
    <text evidence="3">The sequence shown here is derived from an EMBL/GenBank/DDBJ whole genome shotgun (WGS) entry which is preliminary data.</text>
</comment>
<evidence type="ECO:0000313" key="3">
    <source>
        <dbReference type="EMBL" id="KAK0666037.1"/>
    </source>
</evidence>